<dbReference type="InterPro" id="IPR001849">
    <property type="entry name" value="PH_domain"/>
</dbReference>
<dbReference type="GO" id="GO:0005546">
    <property type="term" value="F:phosphatidylinositol-4,5-bisphosphate binding"/>
    <property type="evidence" value="ECO:0007669"/>
    <property type="project" value="EnsemblFungi"/>
</dbReference>
<feature type="region of interest" description="Disordered" evidence="5">
    <location>
        <begin position="77"/>
        <end position="116"/>
    </location>
</feature>
<dbReference type="Gene3D" id="2.30.29.30">
    <property type="entry name" value="Pleckstrin-homology domain (PH domain)/Phosphotyrosine-binding domain (PTB)"/>
    <property type="match status" value="1"/>
</dbReference>
<dbReference type="AlphaFoldDB" id="G0V9V1"/>
<dbReference type="KEGG" id="ncs:NCAS_0B06340"/>
<keyword evidence="2" id="KW-0597">Phosphoprotein</keyword>
<evidence type="ECO:0000256" key="5">
    <source>
        <dbReference type="SAM" id="MobiDB-lite"/>
    </source>
</evidence>
<dbReference type="GO" id="GO:0046625">
    <property type="term" value="F:sphingolipid binding"/>
    <property type="evidence" value="ECO:0007669"/>
    <property type="project" value="EnsemblFungi"/>
</dbReference>
<proteinExistence type="predicted"/>
<dbReference type="InterPro" id="IPR046869">
    <property type="entry name" value="SLM1/RGC1-like_PH"/>
</dbReference>
<evidence type="ECO:0000256" key="2">
    <source>
        <dbReference type="ARBA" id="ARBA00022553"/>
    </source>
</evidence>
<organism evidence="7 8">
    <name type="scientific">Naumovozyma castellii</name>
    <name type="common">Yeast</name>
    <name type="synonym">Saccharomyces castellii</name>
    <dbReference type="NCBI Taxonomy" id="27288"/>
    <lineage>
        <taxon>Eukaryota</taxon>
        <taxon>Fungi</taxon>
        <taxon>Dikarya</taxon>
        <taxon>Ascomycota</taxon>
        <taxon>Saccharomycotina</taxon>
        <taxon>Saccharomycetes</taxon>
        <taxon>Saccharomycetales</taxon>
        <taxon>Saccharomycetaceae</taxon>
        <taxon>Naumovozyma</taxon>
    </lineage>
</organism>
<dbReference type="GO" id="GO:0042802">
    <property type="term" value="F:identical protein binding"/>
    <property type="evidence" value="ECO:0007669"/>
    <property type="project" value="EnsemblFungi"/>
</dbReference>
<dbReference type="GO" id="GO:0005886">
    <property type="term" value="C:plasma membrane"/>
    <property type="evidence" value="ECO:0007669"/>
    <property type="project" value="UniProtKB-SubCell"/>
</dbReference>
<dbReference type="GO" id="GO:0051017">
    <property type="term" value="P:actin filament bundle assembly"/>
    <property type="evidence" value="ECO:0007669"/>
    <property type="project" value="EnsemblFungi"/>
</dbReference>
<dbReference type="FunFam" id="2.30.29.30:FF:000328">
    <property type="entry name" value="Phosphatidylinositol 4,5-bisphosphate-binding protein SLM1"/>
    <property type="match status" value="1"/>
</dbReference>
<dbReference type="OrthoDB" id="5598057at2759"/>
<dbReference type="PANTHER" id="PTHR31941">
    <property type="entry name" value="CYTOSKELETAL SIGNALING PROTEIN SLM1"/>
    <property type="match status" value="1"/>
</dbReference>
<dbReference type="InterPro" id="IPR011993">
    <property type="entry name" value="PH-like_dom_sf"/>
</dbReference>
<feature type="compositionally biased region" description="Polar residues" evidence="5">
    <location>
        <begin position="194"/>
        <end position="219"/>
    </location>
</feature>
<protein>
    <recommendedName>
        <fullName evidence="6">PH domain-containing protein</fullName>
    </recommendedName>
</protein>
<dbReference type="FunCoup" id="G0V9V1">
    <property type="interactions" value="167"/>
</dbReference>
<dbReference type="FunFam" id="1.20.1270.60:FF:000078">
    <property type="entry name" value="Slm1p"/>
    <property type="match status" value="1"/>
</dbReference>
<feature type="region of interest" description="Disordered" evidence="5">
    <location>
        <begin position="638"/>
        <end position="686"/>
    </location>
</feature>
<evidence type="ECO:0000256" key="1">
    <source>
        <dbReference type="ARBA" id="ARBA00004413"/>
    </source>
</evidence>
<dbReference type="SMART" id="SM00233">
    <property type="entry name" value="PH"/>
    <property type="match status" value="1"/>
</dbReference>
<dbReference type="InParanoid" id="G0V9V1"/>
<dbReference type="PANTHER" id="PTHR31941:SF16">
    <property type="entry name" value="PHOSPHATIDYLINOSITOL 4,5-BISPHOSPHATE-BINDING PROTEIN SLM1-RELATED"/>
    <property type="match status" value="1"/>
</dbReference>
<feature type="domain" description="PH" evidence="6">
    <location>
        <begin position="514"/>
        <end position="619"/>
    </location>
</feature>
<dbReference type="eggNOG" id="ENOG502QRAF">
    <property type="taxonomic scope" value="Eukaryota"/>
</dbReference>
<sequence>MSKNNTMTSNVSDMLAKHHQNEQHLLSLQQRTQSLTSGGDRTNTYPQQMNMGATSLQQESYLVQQQLLHQQQQQQLQQEQQQQQQRNINPNDTLSSTSTADQNTLTNNNTSFSKRNSLQNNIPLESMISPSQLHSNGGILNNVNQNILSADSNMNVSIDPNVHINSITNTNPSLTNATTGTAANSAPIVRQYQQNNSLTSTQSRIRTSMQRSRGNQQLDPRSPQVILIPTSAQPTDILAARFSAWRNIIRSILAYLTETASIQDEIVRQQLRLSHAVQFPFFSLDNQHQPSSYEDKATQKFFLPQGNNSIQDLPTILFNYHNKTANSASAASRELTNEVIPRLEDLRRDLLIKIKEIKSLQSDFKNSCIKELQQTKQDLRNFYDSLKDARYSTPKQDPYLTKIVLDKQIKRQISEENFLHEAFDNLETSGAELEKVVVMEIQNALTQYARLLGQQSQIVFDDLIAKLDSGFFNIDPQFEWDNFIARDPNFLLPNLPMRNFKNIIYKAQYDPLTYQIRSGYLERRSKFLKSYSKGYYVLTPSFLHEFKTSDRKKDLVPVMSLSLTECTVQEHSKKNPQEAKFILHAKQNGLIHKGHNWVFKADSYEVMMSWFQDIKVLTTAANLEEKVKFIRQKLNLDADGKPVSGTRTSTMKSQPSRDSTITEANVNANNNENDSPIPRISIQRPT</sequence>
<comment type="subcellular location">
    <subcellularLocation>
        <location evidence="1">Cell membrane</location>
        <topology evidence="1">Peripheral membrane protein</topology>
        <orientation evidence="1">Cytoplasmic side</orientation>
    </subcellularLocation>
</comment>
<feature type="region of interest" description="Disordered" evidence="5">
    <location>
        <begin position="194"/>
        <end position="222"/>
    </location>
</feature>
<feature type="compositionally biased region" description="Polar residues" evidence="5">
    <location>
        <begin position="86"/>
        <end position="116"/>
    </location>
</feature>
<evidence type="ECO:0000313" key="8">
    <source>
        <dbReference type="Proteomes" id="UP000001640"/>
    </source>
</evidence>
<feature type="coiled-coil region" evidence="4">
    <location>
        <begin position="343"/>
        <end position="389"/>
    </location>
</feature>
<dbReference type="InterPro" id="IPR043453">
    <property type="entry name" value="Slm1_PH"/>
</dbReference>
<evidence type="ECO:0000313" key="7">
    <source>
        <dbReference type="EMBL" id="CCC68718.1"/>
    </source>
</evidence>
<dbReference type="SUPFAM" id="SSF50729">
    <property type="entry name" value="PH domain-like"/>
    <property type="match status" value="1"/>
</dbReference>
<reference key="2">
    <citation type="submission" date="2011-08" db="EMBL/GenBank/DDBJ databases">
        <title>Genome sequence of Naumovozyma castellii.</title>
        <authorList>
            <person name="Gordon J.L."/>
            <person name="Armisen D."/>
            <person name="Proux-Wera E."/>
            <person name="OhEigeartaigh S.S."/>
            <person name="Byrne K.P."/>
            <person name="Wolfe K.H."/>
        </authorList>
    </citation>
    <scope>NUCLEOTIDE SEQUENCE</scope>
    <source>
        <strain>Type strain:CBS 4309</strain>
    </source>
</reference>
<name>G0V9V1_NAUCA</name>
<dbReference type="GO" id="GO:0016197">
    <property type="term" value="P:endosomal transport"/>
    <property type="evidence" value="ECO:0007669"/>
    <property type="project" value="EnsemblFungi"/>
</dbReference>
<dbReference type="CDD" id="cd13311">
    <property type="entry name" value="PH_Slm1"/>
    <property type="match status" value="1"/>
</dbReference>
<keyword evidence="8" id="KW-1185">Reference proteome</keyword>
<dbReference type="GO" id="GO:0072659">
    <property type="term" value="P:protein localization to plasma membrane"/>
    <property type="evidence" value="ECO:0007669"/>
    <property type="project" value="EnsemblFungi"/>
</dbReference>
<keyword evidence="4" id="KW-0175">Coiled coil</keyword>
<evidence type="ECO:0000256" key="4">
    <source>
        <dbReference type="SAM" id="Coils"/>
    </source>
</evidence>
<evidence type="ECO:0000259" key="6">
    <source>
        <dbReference type="PROSITE" id="PS50003"/>
    </source>
</evidence>
<dbReference type="Proteomes" id="UP000001640">
    <property type="component" value="Chromosome 2"/>
</dbReference>
<dbReference type="InterPro" id="IPR046868">
    <property type="entry name" value="BAR_4"/>
</dbReference>
<dbReference type="EMBL" id="HE576753">
    <property type="protein sequence ID" value="CCC68718.1"/>
    <property type="molecule type" value="Genomic_DNA"/>
</dbReference>
<gene>
    <name evidence="7" type="primary">NCAS0B06340</name>
    <name evidence="7" type="ordered locus">NCAS_0B06340</name>
</gene>
<reference evidence="7 8" key="1">
    <citation type="journal article" date="2011" name="Proc. Natl. Acad. Sci. U.S.A.">
        <title>Evolutionary erosion of yeast sex chromosomes by mating-type switching accidents.</title>
        <authorList>
            <person name="Gordon J.L."/>
            <person name="Armisen D."/>
            <person name="Proux-Wera E."/>
            <person name="Oheigeartaigh S.S."/>
            <person name="Byrne K.P."/>
            <person name="Wolfe K.H."/>
        </authorList>
    </citation>
    <scope>NUCLEOTIDE SEQUENCE [LARGE SCALE GENOMIC DNA]</scope>
    <source>
        <strain evidence="8">ATCC 76901 / BCRC 22586 / CBS 4309 / NBRC 1992 / NRRL Y-12630</strain>
    </source>
</reference>
<feature type="compositionally biased region" description="Low complexity" evidence="5">
    <location>
        <begin position="663"/>
        <end position="673"/>
    </location>
</feature>
<dbReference type="OMA" id="QVHEENA"/>
<dbReference type="PROSITE" id="PS50003">
    <property type="entry name" value="PH_DOMAIN"/>
    <property type="match status" value="1"/>
</dbReference>
<dbReference type="GO" id="GO:0031929">
    <property type="term" value="P:TOR signaling"/>
    <property type="evidence" value="ECO:0007669"/>
    <property type="project" value="EnsemblFungi"/>
</dbReference>
<dbReference type="GO" id="GO:0001558">
    <property type="term" value="P:regulation of cell growth"/>
    <property type="evidence" value="ECO:0007669"/>
    <property type="project" value="EnsemblFungi"/>
</dbReference>
<accession>G0V9V1</accession>
<comment type="subunit">
    <text evidence="3">Heterodimer of SLM1-SLM2. Binds phosphatidylinositol 4,5-bisphosphate, which is required for function. Interacts with the TORC2 subunits AVO2, BIT61 and TOR2. Interacts with the calcineurin catalytic subunits CNA1 and CNA2.</text>
</comment>
<dbReference type="Pfam" id="PF20400">
    <property type="entry name" value="BAR_4"/>
    <property type="match status" value="1"/>
</dbReference>
<evidence type="ECO:0000256" key="3">
    <source>
        <dbReference type="ARBA" id="ARBA00064463"/>
    </source>
</evidence>
<dbReference type="RefSeq" id="XP_003675089.1">
    <property type="nucleotide sequence ID" value="XM_003675041.1"/>
</dbReference>
<dbReference type="Pfam" id="PF20399">
    <property type="entry name" value="PH_20"/>
    <property type="match status" value="1"/>
</dbReference>
<feature type="compositionally biased region" description="Polar residues" evidence="5">
    <location>
        <begin position="645"/>
        <end position="662"/>
    </location>
</feature>
<dbReference type="GO" id="GO:0070941">
    <property type="term" value="P:eisosome assembly"/>
    <property type="evidence" value="ECO:0007669"/>
    <property type="project" value="EnsemblFungi"/>
</dbReference>
<dbReference type="STRING" id="1064592.G0V9V1"/>
<dbReference type="GeneID" id="96902275"/>
<dbReference type="GO" id="GO:0030950">
    <property type="term" value="P:establishment or maintenance of actin cytoskeleton polarity"/>
    <property type="evidence" value="ECO:0007669"/>
    <property type="project" value="EnsemblFungi"/>
</dbReference>
<dbReference type="HOGENOM" id="CLU_013663_1_0_1"/>